<feature type="domain" description="ATPase AAA-type core" evidence="3">
    <location>
        <begin position="97"/>
        <end position="140"/>
    </location>
</feature>
<keyword evidence="5" id="KW-1185">Reference proteome</keyword>
<dbReference type="EMBL" id="CACTIH010007443">
    <property type="protein sequence ID" value="CAA3013570.1"/>
    <property type="molecule type" value="Genomic_DNA"/>
</dbReference>
<dbReference type="Pfam" id="PF00004">
    <property type="entry name" value="AAA"/>
    <property type="match status" value="1"/>
</dbReference>
<dbReference type="GO" id="GO:0005524">
    <property type="term" value="F:ATP binding"/>
    <property type="evidence" value="ECO:0007669"/>
    <property type="project" value="UniProtKB-KW"/>
</dbReference>
<comment type="caution">
    <text evidence="4">The sequence shown here is derived from an EMBL/GenBank/DDBJ whole genome shotgun (WGS) entry which is preliminary data.</text>
</comment>
<keyword evidence="1" id="KW-0547">Nucleotide-binding</keyword>
<dbReference type="Gramene" id="OE9A106929T1">
    <property type="protein sequence ID" value="OE9A106929C1"/>
    <property type="gene ID" value="OE9A106929"/>
</dbReference>
<dbReference type="GO" id="GO:0016887">
    <property type="term" value="F:ATP hydrolysis activity"/>
    <property type="evidence" value="ECO:0007669"/>
    <property type="project" value="InterPro"/>
</dbReference>
<dbReference type="Proteomes" id="UP000594638">
    <property type="component" value="Unassembled WGS sequence"/>
</dbReference>
<gene>
    <name evidence="4" type="ORF">OLEA9_A106929</name>
</gene>
<dbReference type="InterPro" id="IPR027417">
    <property type="entry name" value="P-loop_NTPase"/>
</dbReference>
<dbReference type="SUPFAM" id="SSF52540">
    <property type="entry name" value="P-loop containing nucleoside triphosphate hydrolases"/>
    <property type="match status" value="1"/>
</dbReference>
<accession>A0A8S0U800</accession>
<dbReference type="OrthoDB" id="1739578at2759"/>
<evidence type="ECO:0000256" key="2">
    <source>
        <dbReference type="ARBA" id="ARBA00022840"/>
    </source>
</evidence>
<dbReference type="InterPro" id="IPR003959">
    <property type="entry name" value="ATPase_AAA_core"/>
</dbReference>
<evidence type="ECO:0000313" key="5">
    <source>
        <dbReference type="Proteomes" id="UP000594638"/>
    </source>
</evidence>
<dbReference type="GO" id="GO:0005741">
    <property type="term" value="C:mitochondrial outer membrane"/>
    <property type="evidence" value="ECO:0007669"/>
    <property type="project" value="TreeGrafter"/>
</dbReference>
<dbReference type="PANTHER" id="PTHR45644">
    <property type="entry name" value="AAA ATPASE, PUTATIVE (AFU_ORTHOLOGUE AFUA_2G12920)-RELATED-RELATED"/>
    <property type="match status" value="1"/>
</dbReference>
<protein>
    <submittedName>
        <fullName evidence="4">Peroxisomal biogenesis factor 6-like</fullName>
    </submittedName>
</protein>
<keyword evidence="2" id="KW-0067">ATP-binding</keyword>
<dbReference type="Gene3D" id="3.40.50.300">
    <property type="entry name" value="P-loop containing nucleotide triphosphate hydrolases"/>
    <property type="match status" value="1"/>
</dbReference>
<evidence type="ECO:0000256" key="1">
    <source>
        <dbReference type="ARBA" id="ARBA00022741"/>
    </source>
</evidence>
<dbReference type="PANTHER" id="PTHR45644:SF39">
    <property type="entry name" value="AAA-TYPE ATPASE FAMILY PROTEIN-RELATED"/>
    <property type="match status" value="1"/>
</dbReference>
<evidence type="ECO:0000313" key="4">
    <source>
        <dbReference type="EMBL" id="CAA3013570.1"/>
    </source>
</evidence>
<name>A0A8S0U800_OLEEU</name>
<evidence type="ECO:0000259" key="3">
    <source>
        <dbReference type="Pfam" id="PF00004"/>
    </source>
</evidence>
<organism evidence="4 5">
    <name type="scientific">Olea europaea subsp. europaea</name>
    <dbReference type="NCBI Taxonomy" id="158383"/>
    <lineage>
        <taxon>Eukaryota</taxon>
        <taxon>Viridiplantae</taxon>
        <taxon>Streptophyta</taxon>
        <taxon>Embryophyta</taxon>
        <taxon>Tracheophyta</taxon>
        <taxon>Spermatophyta</taxon>
        <taxon>Magnoliopsida</taxon>
        <taxon>eudicotyledons</taxon>
        <taxon>Gunneridae</taxon>
        <taxon>Pentapetalae</taxon>
        <taxon>asterids</taxon>
        <taxon>lamiids</taxon>
        <taxon>Lamiales</taxon>
        <taxon>Oleaceae</taxon>
        <taxon>Oleeae</taxon>
        <taxon>Olea</taxon>
    </lineage>
</organism>
<sequence length="179" mass="20117">MVAQKVQQQLQQLHKLNQQRLELFQMQVQQQAQLPGLSSFSSSCTKSKTLEITFENEFERRIWADVIPRNEIGVKFDDIGALDNIKDTLKELPCRGILFLGPPGTGKTMLAKAIATEAGANFLNISMSSTDSKWYGDSEQYGWQSSRQPGKSLPVFYSLMRLAALWVEETIMTPESLVG</sequence>
<proteinExistence type="predicted"/>
<dbReference type="InterPro" id="IPR051701">
    <property type="entry name" value="Mito_OM_Translocase_MSP1"/>
</dbReference>
<dbReference type="AlphaFoldDB" id="A0A8S0U800"/>
<reference evidence="4 5" key="1">
    <citation type="submission" date="2019-12" db="EMBL/GenBank/DDBJ databases">
        <authorList>
            <person name="Alioto T."/>
            <person name="Alioto T."/>
            <person name="Gomez Garrido J."/>
        </authorList>
    </citation>
    <scope>NUCLEOTIDE SEQUENCE [LARGE SCALE GENOMIC DNA]</scope>
</reference>